<comment type="similarity">
    <text evidence="6">Belongs to the methyltransferase superfamily. RsmI family.</text>
</comment>
<dbReference type="EMBL" id="WBJY01000001">
    <property type="protein sequence ID" value="KAB1649577.1"/>
    <property type="molecule type" value="Genomic_DNA"/>
</dbReference>
<dbReference type="Proteomes" id="UP000431744">
    <property type="component" value="Unassembled WGS sequence"/>
</dbReference>
<dbReference type="InterPro" id="IPR014776">
    <property type="entry name" value="4pyrrole_Mease_sub2"/>
</dbReference>
<comment type="catalytic activity">
    <reaction evidence="6">
        <text>cytidine(1402) in 16S rRNA + S-adenosyl-L-methionine = 2'-O-methylcytidine(1402) in 16S rRNA + S-adenosyl-L-homocysteine + H(+)</text>
        <dbReference type="Rhea" id="RHEA:42924"/>
        <dbReference type="Rhea" id="RHEA-COMP:10285"/>
        <dbReference type="Rhea" id="RHEA-COMP:10286"/>
        <dbReference type="ChEBI" id="CHEBI:15378"/>
        <dbReference type="ChEBI" id="CHEBI:57856"/>
        <dbReference type="ChEBI" id="CHEBI:59789"/>
        <dbReference type="ChEBI" id="CHEBI:74495"/>
        <dbReference type="ChEBI" id="CHEBI:82748"/>
        <dbReference type="EC" id="2.1.1.198"/>
    </reaction>
</comment>
<reference evidence="8 9" key="1">
    <citation type="submission" date="2019-09" db="EMBL/GenBank/DDBJ databases">
        <title>Phylogeny of genus Pseudoclavibacter and closely related genus.</title>
        <authorList>
            <person name="Li Y."/>
        </authorList>
    </citation>
    <scope>NUCLEOTIDE SEQUENCE [LARGE SCALE GENOMIC DNA]</scope>
    <source>
        <strain evidence="8 9">EGI 60007</strain>
    </source>
</reference>
<dbReference type="HAMAP" id="MF_01877">
    <property type="entry name" value="16SrRNA_methyltr_I"/>
    <property type="match status" value="1"/>
</dbReference>
<dbReference type="Gene3D" id="3.40.1010.10">
    <property type="entry name" value="Cobalt-precorrin-4 Transmethylase, Domain 1"/>
    <property type="match status" value="1"/>
</dbReference>
<evidence type="ECO:0000256" key="3">
    <source>
        <dbReference type="ARBA" id="ARBA00022603"/>
    </source>
</evidence>
<evidence type="ECO:0000313" key="8">
    <source>
        <dbReference type="EMBL" id="KAB1649577.1"/>
    </source>
</evidence>
<evidence type="ECO:0000256" key="5">
    <source>
        <dbReference type="ARBA" id="ARBA00022691"/>
    </source>
</evidence>
<keyword evidence="9" id="KW-1185">Reference proteome</keyword>
<dbReference type="InterPro" id="IPR008189">
    <property type="entry name" value="rRNA_ssu_MeTfrase_I"/>
</dbReference>
<accession>A0A6H9WRK6</accession>
<dbReference type="GO" id="GO:0070677">
    <property type="term" value="F:rRNA (cytosine-2'-O-)-methyltransferase activity"/>
    <property type="evidence" value="ECO:0007669"/>
    <property type="project" value="UniProtKB-UniRule"/>
</dbReference>
<evidence type="ECO:0000256" key="6">
    <source>
        <dbReference type="HAMAP-Rule" id="MF_01877"/>
    </source>
</evidence>
<dbReference type="SUPFAM" id="SSF53790">
    <property type="entry name" value="Tetrapyrrole methylase"/>
    <property type="match status" value="1"/>
</dbReference>
<dbReference type="CDD" id="cd11648">
    <property type="entry name" value="RsmI"/>
    <property type="match status" value="1"/>
</dbReference>
<comment type="caution">
    <text evidence="8">The sequence shown here is derived from an EMBL/GenBank/DDBJ whole genome shotgun (WGS) entry which is preliminary data.</text>
</comment>
<dbReference type="NCBIfam" id="TIGR00096">
    <property type="entry name" value="16S rRNA (cytidine(1402)-2'-O)-methyltransferase"/>
    <property type="match status" value="1"/>
</dbReference>
<dbReference type="PIRSF" id="PIRSF005917">
    <property type="entry name" value="MTase_YraL"/>
    <property type="match status" value="1"/>
</dbReference>
<protein>
    <recommendedName>
        <fullName evidence="6">Ribosomal RNA small subunit methyltransferase I</fullName>
        <ecNumber evidence="6">2.1.1.198</ecNumber>
    </recommendedName>
    <alternativeName>
        <fullName evidence="6">16S rRNA 2'-O-ribose C1402 methyltransferase</fullName>
    </alternativeName>
    <alternativeName>
        <fullName evidence="6">rRNA (cytidine-2'-O-)-methyltransferase RsmI</fullName>
    </alternativeName>
</protein>
<sequence length="269" mass="28717">MIILAGTPIGNLGDASARLVETLRGADVVACEDTRTTAKLLQLLGVEERPRLIALHEHNEDELAAELVERAREGDVVVVSDAGMPGISDPGYPIVARAAETGVTVTSVPGPTAVITALAISGLPTDRFCFDGFVPRKGGDRERFLARLVREERTTVLFESPHRLAETLRAMSAAWPAGRRIAVCRELTKLHEEVRRGTAAELAAWADGGVRGEIVIVVEGAAPEVADPEAAVARVRELVALGERRKDAAAQVAAETGLARRELYDASLH</sequence>
<keyword evidence="1 6" id="KW-0963">Cytoplasm</keyword>
<keyword evidence="5 6" id="KW-0949">S-adenosyl-L-methionine</keyword>
<dbReference type="OrthoDB" id="9809084at2"/>
<dbReference type="PROSITE" id="PS01296">
    <property type="entry name" value="RSMI"/>
    <property type="match status" value="1"/>
</dbReference>
<dbReference type="InterPro" id="IPR035996">
    <property type="entry name" value="4pyrrol_Methylase_sf"/>
</dbReference>
<dbReference type="FunFam" id="3.30.950.10:FF:000002">
    <property type="entry name" value="Ribosomal RNA small subunit methyltransferase I"/>
    <property type="match status" value="1"/>
</dbReference>
<proteinExistence type="inferred from homology"/>
<gene>
    <name evidence="6 8" type="primary">rsmI</name>
    <name evidence="8" type="ORF">F8O04_04820</name>
</gene>
<evidence type="ECO:0000256" key="4">
    <source>
        <dbReference type="ARBA" id="ARBA00022679"/>
    </source>
</evidence>
<dbReference type="AlphaFoldDB" id="A0A6H9WRK6"/>
<dbReference type="EC" id="2.1.1.198" evidence="6"/>
<organism evidence="8 9">
    <name type="scientific">Pseudoclavibacter endophyticus</name>
    <dbReference type="NCBI Taxonomy" id="1778590"/>
    <lineage>
        <taxon>Bacteria</taxon>
        <taxon>Bacillati</taxon>
        <taxon>Actinomycetota</taxon>
        <taxon>Actinomycetes</taxon>
        <taxon>Micrococcales</taxon>
        <taxon>Microbacteriaceae</taxon>
        <taxon>Pseudoclavibacter</taxon>
    </lineage>
</organism>
<comment type="function">
    <text evidence="6">Catalyzes the 2'-O-methylation of the ribose of cytidine 1402 (C1402) in 16S rRNA.</text>
</comment>
<keyword evidence="2 6" id="KW-0698">rRNA processing</keyword>
<keyword evidence="3 6" id="KW-0489">Methyltransferase</keyword>
<dbReference type="InterPro" id="IPR014777">
    <property type="entry name" value="4pyrrole_Mease_sub1"/>
</dbReference>
<evidence type="ECO:0000256" key="1">
    <source>
        <dbReference type="ARBA" id="ARBA00022490"/>
    </source>
</evidence>
<keyword evidence="4 6" id="KW-0808">Transferase</keyword>
<evidence type="ECO:0000259" key="7">
    <source>
        <dbReference type="Pfam" id="PF00590"/>
    </source>
</evidence>
<comment type="subcellular location">
    <subcellularLocation>
        <location evidence="6">Cytoplasm</location>
    </subcellularLocation>
</comment>
<evidence type="ECO:0000313" key="9">
    <source>
        <dbReference type="Proteomes" id="UP000431744"/>
    </source>
</evidence>
<evidence type="ECO:0000256" key="2">
    <source>
        <dbReference type="ARBA" id="ARBA00022552"/>
    </source>
</evidence>
<dbReference type="GO" id="GO:0005737">
    <property type="term" value="C:cytoplasm"/>
    <property type="evidence" value="ECO:0007669"/>
    <property type="project" value="UniProtKB-SubCell"/>
</dbReference>
<dbReference type="InterPro" id="IPR000878">
    <property type="entry name" value="4pyrrol_Mease"/>
</dbReference>
<dbReference type="PANTHER" id="PTHR46111">
    <property type="entry name" value="RIBOSOMAL RNA SMALL SUBUNIT METHYLTRANSFERASE I"/>
    <property type="match status" value="1"/>
</dbReference>
<dbReference type="Gene3D" id="3.30.950.10">
    <property type="entry name" value="Methyltransferase, Cobalt-precorrin-4 Transmethylase, Domain 2"/>
    <property type="match status" value="1"/>
</dbReference>
<dbReference type="PANTHER" id="PTHR46111:SF1">
    <property type="entry name" value="RIBOSOMAL RNA SMALL SUBUNIT METHYLTRANSFERASE I"/>
    <property type="match status" value="1"/>
</dbReference>
<dbReference type="RefSeq" id="WP_158028167.1">
    <property type="nucleotide sequence ID" value="NZ_BMHG01000001.1"/>
</dbReference>
<dbReference type="Pfam" id="PF00590">
    <property type="entry name" value="TP_methylase"/>
    <property type="match status" value="1"/>
</dbReference>
<name>A0A6H9WRK6_9MICO</name>
<dbReference type="InterPro" id="IPR018063">
    <property type="entry name" value="SAM_MeTrfase_RsmI_CS"/>
</dbReference>
<dbReference type="FunFam" id="3.40.1010.10:FF:000007">
    <property type="entry name" value="Ribosomal RNA small subunit methyltransferase I"/>
    <property type="match status" value="1"/>
</dbReference>
<feature type="domain" description="Tetrapyrrole methylase" evidence="7">
    <location>
        <begin position="1"/>
        <end position="203"/>
    </location>
</feature>